<dbReference type="EMBL" id="BAAAZX010000021">
    <property type="protein sequence ID" value="GAA4013331.1"/>
    <property type="molecule type" value="Genomic_DNA"/>
</dbReference>
<dbReference type="Proteomes" id="UP001500456">
    <property type="component" value="Unassembled WGS sequence"/>
</dbReference>
<feature type="compositionally biased region" description="Low complexity" evidence="1">
    <location>
        <begin position="20"/>
        <end position="32"/>
    </location>
</feature>
<comment type="caution">
    <text evidence="2">The sequence shown here is derived from an EMBL/GenBank/DDBJ whole genome shotgun (WGS) entry which is preliminary data.</text>
</comment>
<name>A0ABP7SME0_9ACTN</name>
<keyword evidence="3" id="KW-1185">Reference proteome</keyword>
<proteinExistence type="predicted"/>
<accession>A0ABP7SME0</accession>
<reference evidence="3" key="1">
    <citation type="journal article" date="2019" name="Int. J. Syst. Evol. Microbiol.">
        <title>The Global Catalogue of Microorganisms (GCM) 10K type strain sequencing project: providing services to taxonomists for standard genome sequencing and annotation.</title>
        <authorList>
            <consortium name="The Broad Institute Genomics Platform"/>
            <consortium name="The Broad Institute Genome Sequencing Center for Infectious Disease"/>
            <person name="Wu L."/>
            <person name="Ma J."/>
        </authorList>
    </citation>
    <scope>NUCLEOTIDE SEQUENCE [LARGE SCALE GENOMIC DNA]</scope>
    <source>
        <strain evidence="3">JCM 16924</strain>
    </source>
</reference>
<feature type="region of interest" description="Disordered" evidence="1">
    <location>
        <begin position="1"/>
        <end position="32"/>
    </location>
</feature>
<dbReference type="RefSeq" id="WP_345568165.1">
    <property type="nucleotide sequence ID" value="NZ_BAAAZX010000021.1"/>
</dbReference>
<organism evidence="2 3">
    <name type="scientific">Streptomyces plumbiresistens</name>
    <dbReference type="NCBI Taxonomy" id="511811"/>
    <lineage>
        <taxon>Bacteria</taxon>
        <taxon>Bacillati</taxon>
        <taxon>Actinomycetota</taxon>
        <taxon>Actinomycetes</taxon>
        <taxon>Kitasatosporales</taxon>
        <taxon>Streptomycetaceae</taxon>
        <taxon>Streptomyces</taxon>
    </lineage>
</organism>
<sequence length="72" mass="7136">MTIIKDIGPGTGRAVEDDTAATPPYGAAATPPHGVAGAVVRVASTGYARDRTGTVWTTRAGAGNNTGPEGRA</sequence>
<evidence type="ECO:0000256" key="1">
    <source>
        <dbReference type="SAM" id="MobiDB-lite"/>
    </source>
</evidence>
<evidence type="ECO:0000313" key="3">
    <source>
        <dbReference type="Proteomes" id="UP001500456"/>
    </source>
</evidence>
<evidence type="ECO:0000313" key="2">
    <source>
        <dbReference type="EMBL" id="GAA4013331.1"/>
    </source>
</evidence>
<protein>
    <submittedName>
        <fullName evidence="2">Uncharacterized protein</fullName>
    </submittedName>
</protein>
<gene>
    <name evidence="2" type="ORF">GCM10022232_64460</name>
</gene>